<dbReference type="Proteomes" id="UP001157733">
    <property type="component" value="Chromosome"/>
</dbReference>
<accession>A0ABM9HDQ3</accession>
<dbReference type="Gene3D" id="3.90.1150.10">
    <property type="entry name" value="Aspartate Aminotransferase, domain 1"/>
    <property type="match status" value="1"/>
</dbReference>
<organism evidence="15 16">
    <name type="scientific">Nitrospina watsonii</name>
    <dbReference type="NCBI Taxonomy" id="1323948"/>
    <lineage>
        <taxon>Bacteria</taxon>
        <taxon>Pseudomonadati</taxon>
        <taxon>Nitrospinota/Tectimicrobiota group</taxon>
        <taxon>Nitrospinota</taxon>
        <taxon>Nitrospinia</taxon>
        <taxon>Nitrospinales</taxon>
        <taxon>Nitrospinaceae</taxon>
        <taxon>Nitrospina</taxon>
    </lineage>
</organism>
<keyword evidence="7" id="KW-0093">Biotin biosynthesis</keyword>
<gene>
    <name evidence="15" type="primary">bioF</name>
    <name evidence="15" type="ORF">NSPWAT_1463</name>
</gene>
<evidence type="ECO:0000313" key="16">
    <source>
        <dbReference type="Proteomes" id="UP001157733"/>
    </source>
</evidence>
<dbReference type="SUPFAM" id="SSF53383">
    <property type="entry name" value="PLP-dependent transferases"/>
    <property type="match status" value="1"/>
</dbReference>
<dbReference type="RefSeq" id="WP_282011225.1">
    <property type="nucleotide sequence ID" value="NZ_OX336137.1"/>
</dbReference>
<dbReference type="InterPro" id="IPR015424">
    <property type="entry name" value="PyrdxlP-dep_Trfase"/>
</dbReference>
<evidence type="ECO:0000256" key="2">
    <source>
        <dbReference type="ARBA" id="ARBA00004746"/>
    </source>
</evidence>
<dbReference type="EC" id="2.3.1.47" evidence="5"/>
<dbReference type="InterPro" id="IPR015421">
    <property type="entry name" value="PyrdxlP-dep_Trfase_major"/>
</dbReference>
<evidence type="ECO:0000256" key="7">
    <source>
        <dbReference type="ARBA" id="ARBA00022756"/>
    </source>
</evidence>
<comment type="subunit">
    <text evidence="4">Homodimer.</text>
</comment>
<sequence>MDTPLEHRLQQELDRRRQNNLLRRLEVAPPCRVNLSSNDYLQLRSDAAVLDAAHAALEEYGAGSGASPLLYGNTPCHERLLTALKPWKRKTAGLVFNTGFMANQAVLKHVPGANDLVLVDRLIHHSVIQAVLQSPADYKRYVHLDLNHLEDLLNKHRNDYETIFVVTESVFSMDGDYPDLKALVALKKRHPFVLVLDEAHGTGVFGPTGGGLAEEMGVLDEIDILVGTLGKALASMGAYVLSSSQTVIDHLVNHSGEFIYSTYLAPACAAAAEAAIGRVQAMQAERQSLRERAATFRHALTQKGWTTHAFDSQIVPVVVGDPDRALALRDRLLAQGILTAAVRPPTVPPNSSRLRLSLHSGVTQEHLDEVLELLNP</sequence>
<evidence type="ECO:0000313" key="15">
    <source>
        <dbReference type="EMBL" id="CAI2718322.1"/>
    </source>
</evidence>
<evidence type="ECO:0000256" key="12">
    <source>
        <dbReference type="RuleBase" id="RU003693"/>
    </source>
</evidence>
<dbReference type="Pfam" id="PF00155">
    <property type="entry name" value="Aminotran_1_2"/>
    <property type="match status" value="1"/>
</dbReference>
<keyword evidence="13" id="KW-0175">Coiled coil</keyword>
<dbReference type="InterPro" id="IPR015422">
    <property type="entry name" value="PyrdxlP-dep_Trfase_small"/>
</dbReference>
<protein>
    <recommendedName>
        <fullName evidence="5">8-amino-7-oxononanoate synthase</fullName>
        <ecNumber evidence="5">2.3.1.47</ecNumber>
    </recommendedName>
    <alternativeName>
        <fullName evidence="9">7-keto-8-amino-pelargonic acid synthase</fullName>
    </alternativeName>
    <alternativeName>
        <fullName evidence="10">8-amino-7-ketopelargonate synthase</fullName>
    </alternativeName>
</protein>
<dbReference type="GO" id="GO:0008710">
    <property type="term" value="F:8-amino-7-oxononanoate synthase activity"/>
    <property type="evidence" value="ECO:0007669"/>
    <property type="project" value="UniProtKB-EC"/>
</dbReference>
<evidence type="ECO:0000256" key="10">
    <source>
        <dbReference type="ARBA" id="ARBA00033381"/>
    </source>
</evidence>
<feature type="coiled-coil region" evidence="13">
    <location>
        <begin position="272"/>
        <end position="299"/>
    </location>
</feature>
<evidence type="ECO:0000256" key="4">
    <source>
        <dbReference type="ARBA" id="ARBA00011738"/>
    </source>
</evidence>
<evidence type="ECO:0000256" key="1">
    <source>
        <dbReference type="ARBA" id="ARBA00001933"/>
    </source>
</evidence>
<keyword evidence="15" id="KW-0012">Acyltransferase</keyword>
<keyword evidence="16" id="KW-1185">Reference proteome</keyword>
<dbReference type="Gene3D" id="3.40.640.10">
    <property type="entry name" value="Type I PLP-dependent aspartate aminotransferase-like (Major domain)"/>
    <property type="match status" value="1"/>
</dbReference>
<dbReference type="PANTHER" id="PTHR13693">
    <property type="entry name" value="CLASS II AMINOTRANSFERASE/8-AMINO-7-OXONONANOATE SYNTHASE"/>
    <property type="match status" value="1"/>
</dbReference>
<evidence type="ECO:0000256" key="5">
    <source>
        <dbReference type="ARBA" id="ARBA00013187"/>
    </source>
</evidence>
<comment type="catalytic activity">
    <reaction evidence="11">
        <text>6-carboxyhexanoyl-[ACP] + L-alanine + H(+) = (8S)-8-amino-7-oxononanoate + holo-[ACP] + CO2</text>
        <dbReference type="Rhea" id="RHEA:42288"/>
        <dbReference type="Rhea" id="RHEA-COMP:9685"/>
        <dbReference type="Rhea" id="RHEA-COMP:9955"/>
        <dbReference type="ChEBI" id="CHEBI:15378"/>
        <dbReference type="ChEBI" id="CHEBI:16526"/>
        <dbReference type="ChEBI" id="CHEBI:57972"/>
        <dbReference type="ChEBI" id="CHEBI:64479"/>
        <dbReference type="ChEBI" id="CHEBI:78846"/>
        <dbReference type="ChEBI" id="CHEBI:149468"/>
        <dbReference type="EC" id="2.3.1.47"/>
    </reaction>
</comment>
<dbReference type="InterPro" id="IPR001917">
    <property type="entry name" value="Aminotrans_II_pyridoxalP_BS"/>
</dbReference>
<evidence type="ECO:0000256" key="6">
    <source>
        <dbReference type="ARBA" id="ARBA00022679"/>
    </source>
</evidence>
<proteinExistence type="inferred from homology"/>
<evidence type="ECO:0000256" key="11">
    <source>
        <dbReference type="ARBA" id="ARBA00047715"/>
    </source>
</evidence>
<evidence type="ECO:0000259" key="14">
    <source>
        <dbReference type="Pfam" id="PF00155"/>
    </source>
</evidence>
<keyword evidence="8 12" id="KW-0663">Pyridoxal phosphate</keyword>
<comment type="similarity">
    <text evidence="3">Belongs to the class-II pyridoxal-phosphate-dependent aminotransferase family. BioF subfamily.</text>
</comment>
<comment type="cofactor">
    <cofactor evidence="1 12">
        <name>pyridoxal 5'-phosphate</name>
        <dbReference type="ChEBI" id="CHEBI:597326"/>
    </cofactor>
</comment>
<reference evidence="15 16" key="1">
    <citation type="submission" date="2022-09" db="EMBL/GenBank/DDBJ databases">
        <authorList>
            <person name="Kop L."/>
        </authorList>
    </citation>
    <scope>NUCLEOTIDE SEQUENCE [LARGE SCALE GENOMIC DNA]</scope>
    <source>
        <strain evidence="15 16">347</strain>
    </source>
</reference>
<dbReference type="EMBL" id="OX336137">
    <property type="protein sequence ID" value="CAI2718322.1"/>
    <property type="molecule type" value="Genomic_DNA"/>
</dbReference>
<keyword evidence="6 15" id="KW-0808">Transferase</keyword>
<evidence type="ECO:0000256" key="3">
    <source>
        <dbReference type="ARBA" id="ARBA00010008"/>
    </source>
</evidence>
<dbReference type="PANTHER" id="PTHR13693:SF100">
    <property type="entry name" value="8-AMINO-7-OXONONANOATE SYNTHASE"/>
    <property type="match status" value="1"/>
</dbReference>
<dbReference type="InterPro" id="IPR004839">
    <property type="entry name" value="Aminotransferase_I/II_large"/>
</dbReference>
<dbReference type="PROSITE" id="PS00599">
    <property type="entry name" value="AA_TRANSFER_CLASS_2"/>
    <property type="match status" value="1"/>
</dbReference>
<dbReference type="InterPro" id="IPR050087">
    <property type="entry name" value="AON_synthase_class-II"/>
</dbReference>
<evidence type="ECO:0000256" key="13">
    <source>
        <dbReference type="SAM" id="Coils"/>
    </source>
</evidence>
<comment type="pathway">
    <text evidence="2">Cofactor biosynthesis; biotin biosynthesis.</text>
</comment>
<feature type="domain" description="Aminotransferase class I/classII large" evidence="14">
    <location>
        <begin position="33"/>
        <end position="372"/>
    </location>
</feature>
<evidence type="ECO:0000256" key="9">
    <source>
        <dbReference type="ARBA" id="ARBA00032610"/>
    </source>
</evidence>
<evidence type="ECO:0000256" key="8">
    <source>
        <dbReference type="ARBA" id="ARBA00022898"/>
    </source>
</evidence>
<name>A0ABM9HDQ3_9BACT</name>